<feature type="compositionally biased region" description="Polar residues" evidence="2">
    <location>
        <begin position="481"/>
        <end position="497"/>
    </location>
</feature>
<feature type="region of interest" description="Disordered" evidence="2">
    <location>
        <begin position="474"/>
        <end position="531"/>
    </location>
</feature>
<dbReference type="InterPro" id="IPR003103">
    <property type="entry name" value="BAG_domain"/>
</dbReference>
<evidence type="ECO:0000256" key="1">
    <source>
        <dbReference type="SAM" id="Coils"/>
    </source>
</evidence>
<feature type="region of interest" description="Disordered" evidence="2">
    <location>
        <begin position="230"/>
        <end position="264"/>
    </location>
</feature>
<dbReference type="InterPro" id="IPR036533">
    <property type="entry name" value="BAG_dom_sf"/>
</dbReference>
<dbReference type="Gene3D" id="1.20.58.120">
    <property type="entry name" value="BAG domain"/>
    <property type="match status" value="1"/>
</dbReference>
<sequence>MYHSQISQQQYLTALADARAAEAAARAAEAEYLAAEAEYLAAEAARQEELALKARLYDLEQRKKYSRPAYRVPEASYPASLISTYDYPAVARQYDSSVYPNHLHSHRPVAGPLGLAVSPRTFSSRSRAEELEAHLSAERAARIAAQEELKRVTALQSTERQNAKEPQLVWPHQAATQWVAPRKFAAQQPVQHCPFSTSTAWPQAGPADRSGSPKVSLNELLGAAFAAPSNLSGPAQVQAPATSKGKLTQPASTKPSGSNASKGSLLEQLQARTEASKPHSVHDAVRFVIDALSNPPHPTPTANNPNEGLINQLLARFQAEQDDEVRDTIQATIDSLLSQGAPSPSAAPSSPSSSKGKEKALPVPSPSVASSLSRVEHAESTFRRLEAEFEFPTQLDFVSTTTSVDDTPALSLLSFTARNHPVRYYEQNLLALLTDLDLIESMGHPELRKRRKETVALIEMALETLEQEISGRWKSKVAKEQANTSGSPDASTATHGNQPEPAVEDETPRQEDEESVATNSPPTFAIPIVESDFESTPEAVVSDSLLEEVTCATNDEEPVSFQPTADPELQSTSATCSPESIADLEDDSNSPSDSQITIKPEEVTQAAVSQDRGLADITFKVPIKPTVSPFDALQQTVTEVERPDSPFGSSASNFTATSNGSQEAFLLTDQPESLESRQPPKRKTYVEDLGSDWSDLDA</sequence>
<feature type="domain" description="BAG" evidence="3">
    <location>
        <begin position="423"/>
        <end position="467"/>
    </location>
</feature>
<reference evidence="4 5" key="1">
    <citation type="journal article" date="2019" name="Nat. Ecol. Evol.">
        <title>Megaphylogeny resolves global patterns of mushroom evolution.</title>
        <authorList>
            <person name="Varga T."/>
            <person name="Krizsan K."/>
            <person name="Foldi C."/>
            <person name="Dima B."/>
            <person name="Sanchez-Garcia M."/>
            <person name="Sanchez-Ramirez S."/>
            <person name="Szollosi G.J."/>
            <person name="Szarkandi J.G."/>
            <person name="Papp V."/>
            <person name="Albert L."/>
            <person name="Andreopoulos W."/>
            <person name="Angelini C."/>
            <person name="Antonin V."/>
            <person name="Barry K.W."/>
            <person name="Bougher N.L."/>
            <person name="Buchanan P."/>
            <person name="Buyck B."/>
            <person name="Bense V."/>
            <person name="Catcheside P."/>
            <person name="Chovatia M."/>
            <person name="Cooper J."/>
            <person name="Damon W."/>
            <person name="Desjardin D."/>
            <person name="Finy P."/>
            <person name="Geml J."/>
            <person name="Haridas S."/>
            <person name="Hughes K."/>
            <person name="Justo A."/>
            <person name="Karasinski D."/>
            <person name="Kautmanova I."/>
            <person name="Kiss B."/>
            <person name="Kocsube S."/>
            <person name="Kotiranta H."/>
            <person name="LaButti K.M."/>
            <person name="Lechner B.E."/>
            <person name="Liimatainen K."/>
            <person name="Lipzen A."/>
            <person name="Lukacs Z."/>
            <person name="Mihaltcheva S."/>
            <person name="Morgado L.N."/>
            <person name="Niskanen T."/>
            <person name="Noordeloos M.E."/>
            <person name="Ohm R.A."/>
            <person name="Ortiz-Santana B."/>
            <person name="Ovrebo C."/>
            <person name="Racz N."/>
            <person name="Riley R."/>
            <person name="Savchenko A."/>
            <person name="Shiryaev A."/>
            <person name="Soop K."/>
            <person name="Spirin V."/>
            <person name="Szebenyi C."/>
            <person name="Tomsovsky M."/>
            <person name="Tulloss R.E."/>
            <person name="Uehling J."/>
            <person name="Grigoriev I.V."/>
            <person name="Vagvolgyi C."/>
            <person name="Papp T."/>
            <person name="Martin F.M."/>
            <person name="Miettinen O."/>
            <person name="Hibbett D.S."/>
            <person name="Nagy L.G."/>
        </authorList>
    </citation>
    <scope>NUCLEOTIDE SEQUENCE [LARGE SCALE GENOMIC DNA]</scope>
    <source>
        <strain evidence="4 5">CBS 121175</strain>
    </source>
</reference>
<keyword evidence="1" id="KW-0175">Coiled coil</keyword>
<dbReference type="AlphaFoldDB" id="A0A5C3LCB8"/>
<feature type="compositionally biased region" description="Low complexity" evidence="2">
    <location>
        <begin position="341"/>
        <end position="354"/>
    </location>
</feature>
<feature type="region of interest" description="Disordered" evidence="2">
    <location>
        <begin position="336"/>
        <end position="374"/>
    </location>
</feature>
<evidence type="ECO:0000256" key="2">
    <source>
        <dbReference type="SAM" id="MobiDB-lite"/>
    </source>
</evidence>
<evidence type="ECO:0000313" key="5">
    <source>
        <dbReference type="Proteomes" id="UP000307440"/>
    </source>
</evidence>
<dbReference type="STRING" id="230819.A0A5C3LCB8"/>
<evidence type="ECO:0000313" key="4">
    <source>
        <dbReference type="EMBL" id="TFK30714.1"/>
    </source>
</evidence>
<keyword evidence="5" id="KW-1185">Reference proteome</keyword>
<proteinExistence type="predicted"/>
<dbReference type="Pfam" id="PF02179">
    <property type="entry name" value="BAG"/>
    <property type="match status" value="1"/>
</dbReference>
<feature type="region of interest" description="Disordered" evidence="2">
    <location>
        <begin position="639"/>
        <end position="698"/>
    </location>
</feature>
<dbReference type="EMBL" id="ML210146">
    <property type="protein sequence ID" value="TFK30714.1"/>
    <property type="molecule type" value="Genomic_DNA"/>
</dbReference>
<organism evidence="4 5">
    <name type="scientific">Coprinopsis marcescibilis</name>
    <name type="common">Agaric fungus</name>
    <name type="synonym">Psathyrella marcescibilis</name>
    <dbReference type="NCBI Taxonomy" id="230819"/>
    <lineage>
        <taxon>Eukaryota</taxon>
        <taxon>Fungi</taxon>
        <taxon>Dikarya</taxon>
        <taxon>Basidiomycota</taxon>
        <taxon>Agaricomycotina</taxon>
        <taxon>Agaricomycetes</taxon>
        <taxon>Agaricomycetidae</taxon>
        <taxon>Agaricales</taxon>
        <taxon>Agaricineae</taxon>
        <taxon>Psathyrellaceae</taxon>
        <taxon>Coprinopsis</taxon>
    </lineage>
</organism>
<name>A0A5C3LCB8_COPMA</name>
<dbReference type="OrthoDB" id="333905at2759"/>
<feature type="region of interest" description="Disordered" evidence="2">
    <location>
        <begin position="557"/>
        <end position="611"/>
    </location>
</feature>
<gene>
    <name evidence="4" type="ORF">FA15DRAFT_662746</name>
</gene>
<feature type="compositionally biased region" description="Polar residues" evidence="2">
    <location>
        <begin position="230"/>
        <end position="262"/>
    </location>
</feature>
<dbReference type="SUPFAM" id="SSF63491">
    <property type="entry name" value="BAG domain"/>
    <property type="match status" value="1"/>
</dbReference>
<dbReference type="GO" id="GO:0051087">
    <property type="term" value="F:protein-folding chaperone binding"/>
    <property type="evidence" value="ECO:0007669"/>
    <property type="project" value="InterPro"/>
</dbReference>
<feature type="compositionally biased region" description="Polar residues" evidence="2">
    <location>
        <begin position="647"/>
        <end position="662"/>
    </location>
</feature>
<feature type="coiled-coil region" evidence="1">
    <location>
        <begin position="18"/>
        <end position="62"/>
    </location>
</feature>
<protein>
    <recommendedName>
        <fullName evidence="3">BAG domain-containing protein</fullName>
    </recommendedName>
</protein>
<feature type="compositionally biased region" description="Polar residues" evidence="2">
    <location>
        <begin position="569"/>
        <end position="578"/>
    </location>
</feature>
<dbReference type="Proteomes" id="UP000307440">
    <property type="component" value="Unassembled WGS sequence"/>
</dbReference>
<accession>A0A5C3LCB8</accession>
<evidence type="ECO:0000259" key="3">
    <source>
        <dbReference type="Pfam" id="PF02179"/>
    </source>
</evidence>